<gene>
    <name evidence="1" type="ORF">SPELUC_LOCUS565</name>
</gene>
<sequence>TNDSELDRLINMLSSHYLSNAMKTDEFLTLNDENIIYKVLSDDQIIKKLAYTFKKDDSVESANKNITEIDDENDSIETITVSSSLALNNLENIHMFLFQQEGLGEQFKLVNSLDKFVRSKIISLAQQTHINEYFK</sequence>
<name>A0ACA9K1M0_9GLOM</name>
<reference evidence="1" key="1">
    <citation type="submission" date="2021-06" db="EMBL/GenBank/DDBJ databases">
        <authorList>
            <person name="Kallberg Y."/>
            <person name="Tangrot J."/>
            <person name="Rosling A."/>
        </authorList>
    </citation>
    <scope>NUCLEOTIDE SEQUENCE</scope>
    <source>
        <strain evidence="1">28 12/20/2015</strain>
    </source>
</reference>
<organism evidence="1 2">
    <name type="scientific">Cetraspora pellucida</name>
    <dbReference type="NCBI Taxonomy" id="1433469"/>
    <lineage>
        <taxon>Eukaryota</taxon>
        <taxon>Fungi</taxon>
        <taxon>Fungi incertae sedis</taxon>
        <taxon>Mucoromycota</taxon>
        <taxon>Glomeromycotina</taxon>
        <taxon>Glomeromycetes</taxon>
        <taxon>Diversisporales</taxon>
        <taxon>Gigasporaceae</taxon>
        <taxon>Cetraspora</taxon>
    </lineage>
</organism>
<dbReference type="EMBL" id="CAJVPW010000216">
    <property type="protein sequence ID" value="CAG8446939.1"/>
    <property type="molecule type" value="Genomic_DNA"/>
</dbReference>
<evidence type="ECO:0000313" key="2">
    <source>
        <dbReference type="Proteomes" id="UP000789366"/>
    </source>
</evidence>
<accession>A0ACA9K1M0</accession>
<feature type="non-terminal residue" evidence="1">
    <location>
        <position position="1"/>
    </location>
</feature>
<dbReference type="Proteomes" id="UP000789366">
    <property type="component" value="Unassembled WGS sequence"/>
</dbReference>
<comment type="caution">
    <text evidence="1">The sequence shown here is derived from an EMBL/GenBank/DDBJ whole genome shotgun (WGS) entry which is preliminary data.</text>
</comment>
<keyword evidence="2" id="KW-1185">Reference proteome</keyword>
<evidence type="ECO:0000313" key="1">
    <source>
        <dbReference type="EMBL" id="CAG8446939.1"/>
    </source>
</evidence>
<proteinExistence type="predicted"/>
<protein>
    <submittedName>
        <fullName evidence="1">16292_t:CDS:1</fullName>
    </submittedName>
</protein>